<dbReference type="SUPFAM" id="SSF55073">
    <property type="entry name" value="Nucleotide cyclase"/>
    <property type="match status" value="1"/>
</dbReference>
<dbReference type="InterPro" id="IPR043128">
    <property type="entry name" value="Rev_trsase/Diguanyl_cyclase"/>
</dbReference>
<dbReference type="PANTHER" id="PTHR45138">
    <property type="entry name" value="REGULATORY COMPONENTS OF SENSORY TRANSDUCTION SYSTEM"/>
    <property type="match status" value="1"/>
</dbReference>
<dbReference type="FunFam" id="3.30.70.270:FF:000001">
    <property type="entry name" value="Diguanylate cyclase domain protein"/>
    <property type="match status" value="1"/>
</dbReference>
<dbReference type="GO" id="GO:0005886">
    <property type="term" value="C:plasma membrane"/>
    <property type="evidence" value="ECO:0007669"/>
    <property type="project" value="TreeGrafter"/>
</dbReference>
<accession>A0A645HHE3</accession>
<dbReference type="GO" id="GO:0043709">
    <property type="term" value="P:cell adhesion involved in single-species biofilm formation"/>
    <property type="evidence" value="ECO:0007669"/>
    <property type="project" value="TreeGrafter"/>
</dbReference>
<dbReference type="Gene3D" id="3.30.70.270">
    <property type="match status" value="1"/>
</dbReference>
<dbReference type="PANTHER" id="PTHR45138:SF9">
    <property type="entry name" value="DIGUANYLATE CYCLASE DGCM-RELATED"/>
    <property type="match status" value="1"/>
</dbReference>
<gene>
    <name evidence="2" type="primary">cph2_29</name>
    <name evidence="2" type="ORF">SDC9_185901</name>
</gene>
<dbReference type="InterPro" id="IPR050469">
    <property type="entry name" value="Diguanylate_Cyclase"/>
</dbReference>
<proteinExistence type="predicted"/>
<evidence type="ECO:0000313" key="2">
    <source>
        <dbReference type="EMBL" id="MPN38377.1"/>
    </source>
</evidence>
<reference evidence="2" key="1">
    <citation type="submission" date="2019-08" db="EMBL/GenBank/DDBJ databases">
        <authorList>
            <person name="Kucharzyk K."/>
            <person name="Murdoch R.W."/>
            <person name="Higgins S."/>
            <person name="Loffler F."/>
        </authorList>
    </citation>
    <scope>NUCLEOTIDE SEQUENCE</scope>
</reference>
<evidence type="ECO:0000259" key="1">
    <source>
        <dbReference type="PROSITE" id="PS50887"/>
    </source>
</evidence>
<dbReference type="GO" id="GO:0052621">
    <property type="term" value="F:diguanylate cyclase activity"/>
    <property type="evidence" value="ECO:0007669"/>
    <property type="project" value="TreeGrafter"/>
</dbReference>
<dbReference type="GO" id="GO:1902201">
    <property type="term" value="P:negative regulation of bacterial-type flagellum-dependent cell motility"/>
    <property type="evidence" value="ECO:0007669"/>
    <property type="project" value="TreeGrafter"/>
</dbReference>
<dbReference type="InterPro" id="IPR029787">
    <property type="entry name" value="Nucleotide_cyclase"/>
</dbReference>
<feature type="domain" description="GGDEF" evidence="1">
    <location>
        <begin position="31"/>
        <end position="166"/>
    </location>
</feature>
<comment type="caution">
    <text evidence="2">The sequence shown here is derived from an EMBL/GenBank/DDBJ whole genome shotgun (WGS) entry which is preliminary data.</text>
</comment>
<dbReference type="NCBIfam" id="TIGR00254">
    <property type="entry name" value="GGDEF"/>
    <property type="match status" value="1"/>
</dbReference>
<name>A0A645HHE3_9ZZZZ</name>
<dbReference type="PROSITE" id="PS50887">
    <property type="entry name" value="GGDEF"/>
    <property type="match status" value="1"/>
</dbReference>
<organism evidence="2">
    <name type="scientific">bioreactor metagenome</name>
    <dbReference type="NCBI Taxonomy" id="1076179"/>
    <lineage>
        <taxon>unclassified sequences</taxon>
        <taxon>metagenomes</taxon>
        <taxon>ecological metagenomes</taxon>
    </lineage>
</organism>
<dbReference type="CDD" id="cd01949">
    <property type="entry name" value="GGDEF"/>
    <property type="match status" value="1"/>
</dbReference>
<dbReference type="AlphaFoldDB" id="A0A645HHE3"/>
<dbReference type="EMBL" id="VSSQ01093564">
    <property type="protein sequence ID" value="MPN38377.1"/>
    <property type="molecule type" value="Genomic_DNA"/>
</dbReference>
<dbReference type="SMART" id="SM00267">
    <property type="entry name" value="GGDEF"/>
    <property type="match status" value="1"/>
</dbReference>
<dbReference type="InterPro" id="IPR000160">
    <property type="entry name" value="GGDEF_dom"/>
</dbReference>
<sequence>MYCDPLTNTYNRRFYNEMFFKELDKGQRLADFCVIMMLDIDYFKQINDTYGHVAGDDCLVGIASSISKSIVQHKGMVIRFGGEEFLITFYIKKFEEAEEIVEKILEEIRQLDLIGSECKITSSLGACIVPCKEVKTNRIQDFIKDADENLYKAKNSGRNQYCITKYEEPSCKKNSDLI</sequence>
<protein>
    <submittedName>
        <fullName evidence="2">Phytochrome-like protein cph2</fullName>
    </submittedName>
</protein>
<dbReference type="Pfam" id="PF00990">
    <property type="entry name" value="GGDEF"/>
    <property type="match status" value="1"/>
</dbReference>